<dbReference type="Proteomes" id="UP001159042">
    <property type="component" value="Unassembled WGS sequence"/>
</dbReference>
<evidence type="ECO:0000259" key="2">
    <source>
        <dbReference type="Pfam" id="PF10545"/>
    </source>
</evidence>
<dbReference type="GO" id="GO:0005634">
    <property type="term" value="C:nucleus"/>
    <property type="evidence" value="ECO:0007669"/>
    <property type="project" value="TreeGrafter"/>
</dbReference>
<gene>
    <name evidence="3" type="ORF">NQ315_003020</name>
</gene>
<dbReference type="PANTHER" id="PTHR12243:SF67">
    <property type="entry name" value="COREPRESSOR OF PANGOLIN, ISOFORM A-RELATED"/>
    <property type="match status" value="1"/>
</dbReference>
<dbReference type="GO" id="GO:0005667">
    <property type="term" value="C:transcription regulator complex"/>
    <property type="evidence" value="ECO:0007669"/>
    <property type="project" value="TreeGrafter"/>
</dbReference>
<evidence type="ECO:0000313" key="4">
    <source>
        <dbReference type="Proteomes" id="UP001159042"/>
    </source>
</evidence>
<dbReference type="GO" id="GO:0006357">
    <property type="term" value="P:regulation of transcription by RNA polymerase II"/>
    <property type="evidence" value="ECO:0007669"/>
    <property type="project" value="TreeGrafter"/>
</dbReference>
<keyword evidence="4" id="KW-1185">Reference proteome</keyword>
<feature type="region of interest" description="Disordered" evidence="1">
    <location>
        <begin position="96"/>
        <end position="122"/>
    </location>
</feature>
<protein>
    <recommendedName>
        <fullName evidence="2">MADF domain-containing protein</fullName>
    </recommendedName>
</protein>
<dbReference type="EMBL" id="JANEYG010000010">
    <property type="protein sequence ID" value="KAJ8921404.1"/>
    <property type="molecule type" value="Genomic_DNA"/>
</dbReference>
<evidence type="ECO:0000313" key="3">
    <source>
        <dbReference type="EMBL" id="KAJ8921404.1"/>
    </source>
</evidence>
<comment type="caution">
    <text evidence="3">The sequence shown here is derived from an EMBL/GenBank/DDBJ whole genome shotgun (WGS) entry which is preliminary data.</text>
</comment>
<dbReference type="PANTHER" id="PTHR12243">
    <property type="entry name" value="MADF DOMAIN TRANSCRIPTION FACTOR"/>
    <property type="match status" value="1"/>
</dbReference>
<dbReference type="Pfam" id="PF10545">
    <property type="entry name" value="MADF_DNA_bdg"/>
    <property type="match status" value="1"/>
</dbReference>
<feature type="domain" description="MADF" evidence="2">
    <location>
        <begin position="43"/>
        <end position="85"/>
    </location>
</feature>
<accession>A0AAV8W4Y5</accession>
<proteinExistence type="predicted"/>
<dbReference type="InterPro" id="IPR006578">
    <property type="entry name" value="MADF-dom"/>
</dbReference>
<sequence length="238" mass="27589">MDGTKQVFRFQDLNKTSNMNKIFNEYMLLFEISSPKGLIKTPERINDCKTRWRSLRDLYHRKRKDVKKGKRSRSHWEYMDMLGFLDNFSIDKKFDTKKEEDTTDPKEEDSNETKTGDQFPSNNYMNIIALPFGMSDQHSFKLPNPEDTKIESKKIKTEPTEEATKIDGDIVHLLRDIRDATQVKQHPIKLFFDSMASTVMGFPPSLAAEAKLKVCQIVSELECRMLDEAGCVDGEANF</sequence>
<feature type="compositionally biased region" description="Basic and acidic residues" evidence="1">
    <location>
        <begin position="96"/>
        <end position="105"/>
    </location>
</feature>
<reference evidence="3 4" key="1">
    <citation type="journal article" date="2023" name="Insect Mol. Biol.">
        <title>Genome sequencing provides insights into the evolution of gene families encoding plant cell wall-degrading enzymes in longhorned beetles.</title>
        <authorList>
            <person name="Shin N.R."/>
            <person name="Okamura Y."/>
            <person name="Kirsch R."/>
            <person name="Pauchet Y."/>
        </authorList>
    </citation>
    <scope>NUCLEOTIDE SEQUENCE [LARGE SCALE GENOMIC DNA]</scope>
    <source>
        <strain evidence="3">EAD_L_NR</strain>
    </source>
</reference>
<evidence type="ECO:0000256" key="1">
    <source>
        <dbReference type="SAM" id="MobiDB-lite"/>
    </source>
</evidence>
<dbReference type="AlphaFoldDB" id="A0AAV8W4Y5"/>
<organism evidence="3 4">
    <name type="scientific">Exocentrus adspersus</name>
    <dbReference type="NCBI Taxonomy" id="1586481"/>
    <lineage>
        <taxon>Eukaryota</taxon>
        <taxon>Metazoa</taxon>
        <taxon>Ecdysozoa</taxon>
        <taxon>Arthropoda</taxon>
        <taxon>Hexapoda</taxon>
        <taxon>Insecta</taxon>
        <taxon>Pterygota</taxon>
        <taxon>Neoptera</taxon>
        <taxon>Endopterygota</taxon>
        <taxon>Coleoptera</taxon>
        <taxon>Polyphaga</taxon>
        <taxon>Cucujiformia</taxon>
        <taxon>Chrysomeloidea</taxon>
        <taxon>Cerambycidae</taxon>
        <taxon>Lamiinae</taxon>
        <taxon>Acanthocinini</taxon>
        <taxon>Exocentrus</taxon>
    </lineage>
</organism>
<name>A0AAV8W4Y5_9CUCU</name>
<dbReference type="InterPro" id="IPR039353">
    <property type="entry name" value="TF_Adf1"/>
</dbReference>